<reference evidence="4" key="1">
    <citation type="submission" date="2019-03" db="EMBL/GenBank/DDBJ databases">
        <title>Single cell metagenomics reveals metabolic interactions within the superorganism composed of flagellate Streblomastix strix and complex community of Bacteroidetes bacteria on its surface.</title>
        <authorList>
            <person name="Treitli S.C."/>
            <person name="Kolisko M."/>
            <person name="Husnik F."/>
            <person name="Keeling P."/>
            <person name="Hampl V."/>
        </authorList>
    </citation>
    <scope>NUCLEOTIDE SEQUENCE</scope>
    <source>
        <strain evidence="4">STM</strain>
    </source>
</reference>
<dbReference type="GO" id="GO:0005524">
    <property type="term" value="F:ATP binding"/>
    <property type="evidence" value="ECO:0007669"/>
    <property type="project" value="UniProtKB-KW"/>
</dbReference>
<dbReference type="SUPFAM" id="SSF50249">
    <property type="entry name" value="Nucleic acid-binding proteins"/>
    <property type="match status" value="1"/>
</dbReference>
<dbReference type="Pfam" id="PF01336">
    <property type="entry name" value="tRNA_anti-codon"/>
    <property type="match status" value="1"/>
</dbReference>
<evidence type="ECO:0000256" key="2">
    <source>
        <dbReference type="ARBA" id="ARBA00023146"/>
    </source>
</evidence>
<protein>
    <submittedName>
        <fullName evidence="4">Aspartate--tRNA(Asp/Asn) ligase</fullName>
        <ecNumber evidence="4">6.1.1.23</ecNumber>
    </submittedName>
</protein>
<dbReference type="Gene3D" id="2.40.50.140">
    <property type="entry name" value="Nucleic acid-binding proteins"/>
    <property type="match status" value="1"/>
</dbReference>
<dbReference type="AlphaFoldDB" id="A0A5J4PGJ3"/>
<dbReference type="GO" id="GO:0004815">
    <property type="term" value="F:aspartate-tRNA ligase activity"/>
    <property type="evidence" value="ECO:0007669"/>
    <property type="project" value="TreeGrafter"/>
</dbReference>
<evidence type="ECO:0000256" key="1">
    <source>
        <dbReference type="ARBA" id="ARBA00022917"/>
    </source>
</evidence>
<evidence type="ECO:0000313" key="4">
    <source>
        <dbReference type="EMBL" id="KAA6308605.1"/>
    </source>
</evidence>
<keyword evidence="4" id="KW-0436">Ligase</keyword>
<feature type="domain" description="OB" evidence="3">
    <location>
        <begin position="19"/>
        <end position="102"/>
    </location>
</feature>
<dbReference type="GO" id="GO:0003676">
    <property type="term" value="F:nucleic acid binding"/>
    <property type="evidence" value="ECO:0007669"/>
    <property type="project" value="InterPro"/>
</dbReference>
<gene>
    <name evidence="4" type="ORF">EZS27_039762</name>
</gene>
<dbReference type="CDD" id="cd04317">
    <property type="entry name" value="EcAspRS_like_N"/>
    <property type="match status" value="1"/>
</dbReference>
<dbReference type="EC" id="6.1.1.23" evidence="4"/>
<proteinExistence type="predicted"/>
<dbReference type="InterPro" id="IPR004365">
    <property type="entry name" value="NA-bd_OB_tRNA"/>
</dbReference>
<organism evidence="4">
    <name type="scientific">termite gut metagenome</name>
    <dbReference type="NCBI Taxonomy" id="433724"/>
    <lineage>
        <taxon>unclassified sequences</taxon>
        <taxon>metagenomes</taxon>
        <taxon>organismal metagenomes</taxon>
    </lineage>
</organism>
<comment type="caution">
    <text evidence="4">The sequence shown here is derived from an EMBL/GenBank/DDBJ whole genome shotgun (WGS) entry which is preliminary data.</text>
</comment>
<dbReference type="PANTHER" id="PTHR22594">
    <property type="entry name" value="ASPARTYL/LYSYL-TRNA SYNTHETASE"/>
    <property type="match status" value="1"/>
</dbReference>
<dbReference type="EMBL" id="SNRY01008402">
    <property type="protein sequence ID" value="KAA6308605.1"/>
    <property type="molecule type" value="Genomic_DNA"/>
</dbReference>
<keyword evidence="2" id="KW-0030">Aminoacyl-tRNA synthetase</keyword>
<dbReference type="PANTHER" id="PTHR22594:SF5">
    <property type="entry name" value="ASPARTATE--TRNA LIGASE, MITOCHONDRIAL"/>
    <property type="match status" value="1"/>
</dbReference>
<name>A0A5J4PGJ3_9ZZZZ</name>
<dbReference type="GO" id="GO:0006422">
    <property type="term" value="P:aspartyl-tRNA aminoacylation"/>
    <property type="evidence" value="ECO:0007669"/>
    <property type="project" value="TreeGrafter"/>
</dbReference>
<dbReference type="InterPro" id="IPR012340">
    <property type="entry name" value="NA-bd_OB-fold"/>
</dbReference>
<dbReference type="InterPro" id="IPR047089">
    <property type="entry name" value="Asp-tRNA-ligase_1_N"/>
</dbReference>
<evidence type="ECO:0000259" key="3">
    <source>
        <dbReference type="Pfam" id="PF01336"/>
    </source>
</evidence>
<keyword evidence="1" id="KW-0648">Protein biosynthesis</keyword>
<feature type="non-terminal residue" evidence="4">
    <location>
        <position position="212"/>
    </location>
</feature>
<dbReference type="GO" id="GO:0050560">
    <property type="term" value="F:aspartate-tRNA(Asn) ligase activity"/>
    <property type="evidence" value="ECO:0007669"/>
    <property type="project" value="UniProtKB-EC"/>
</dbReference>
<sequence>MLRTHTCGELRLSDIHKEVTLSGWVQRSRKMGGMTFIDLRDRYGITQLVFNEEINAPLCEQANKLGREYVIQIKGTVNERFNKNANLPTGDVEIIVSALNVLNVAATPPFTIEDNTDGVTSLCMSERRNSPQVCVLSMYWCYLVTTFSIFPFQAPAEVCTCLSGSRVICSSLPVSRSVAVHVSNSGNPKASNAWAGIVMPTSTDRSSKFART</sequence>
<accession>A0A5J4PGJ3</accession>